<evidence type="ECO:0000256" key="7">
    <source>
        <dbReference type="ARBA" id="ARBA00023136"/>
    </source>
</evidence>
<dbReference type="Pfam" id="PF10099">
    <property type="entry name" value="RskA_C"/>
    <property type="match status" value="1"/>
</dbReference>
<gene>
    <name evidence="15" type="ORF">HNR19_003921</name>
</gene>
<dbReference type="PANTHER" id="PTHR37461">
    <property type="entry name" value="ANTI-SIGMA-K FACTOR RSKA"/>
    <property type="match status" value="1"/>
</dbReference>
<feature type="domain" description="Putative zinc-finger" evidence="14">
    <location>
        <begin position="8"/>
        <end position="41"/>
    </location>
</feature>
<evidence type="ECO:0000256" key="12">
    <source>
        <dbReference type="SAM" id="Phobius"/>
    </source>
</evidence>
<keyword evidence="4 12" id="KW-0812">Transmembrane</keyword>
<keyword evidence="16" id="KW-1185">Reference proteome</keyword>
<dbReference type="AlphaFoldDB" id="A0A853CAI4"/>
<dbReference type="InterPro" id="IPR051474">
    <property type="entry name" value="Anti-sigma-K/W_factor"/>
</dbReference>
<evidence type="ECO:0000256" key="6">
    <source>
        <dbReference type="ARBA" id="ARBA00023015"/>
    </source>
</evidence>
<keyword evidence="8" id="KW-0804">Transcription</keyword>
<keyword evidence="5 12" id="KW-1133">Transmembrane helix</keyword>
<keyword evidence="3" id="KW-1003">Cell membrane</keyword>
<evidence type="ECO:0000256" key="2">
    <source>
        <dbReference type="ARBA" id="ARBA00004236"/>
    </source>
</evidence>
<feature type="region of interest" description="Disordered" evidence="11">
    <location>
        <begin position="81"/>
        <end position="104"/>
    </location>
</feature>
<dbReference type="Pfam" id="PF13490">
    <property type="entry name" value="zf-HC2"/>
    <property type="match status" value="1"/>
</dbReference>
<evidence type="ECO:0000259" key="14">
    <source>
        <dbReference type="Pfam" id="PF13490"/>
    </source>
</evidence>
<name>A0A853CAI4_9ACTN</name>
<comment type="subcellular location">
    <subcellularLocation>
        <location evidence="2">Cell membrane</location>
    </subcellularLocation>
    <subcellularLocation>
        <location evidence="1">Membrane</location>
        <topology evidence="1">Single-pass membrane protein</topology>
    </subcellularLocation>
</comment>
<evidence type="ECO:0000313" key="16">
    <source>
        <dbReference type="Proteomes" id="UP000530424"/>
    </source>
</evidence>
<dbReference type="Proteomes" id="UP000530424">
    <property type="component" value="Unassembled WGS sequence"/>
</dbReference>
<protein>
    <recommendedName>
        <fullName evidence="10">Regulator of SigK</fullName>
    </recommendedName>
    <alternativeName>
        <fullName evidence="9">Sigma-K anti-sigma factor RskA</fullName>
    </alternativeName>
</protein>
<evidence type="ECO:0000259" key="13">
    <source>
        <dbReference type="Pfam" id="PF10099"/>
    </source>
</evidence>
<keyword evidence="6" id="KW-0805">Transcription regulation</keyword>
<keyword evidence="7 12" id="KW-0472">Membrane</keyword>
<dbReference type="PANTHER" id="PTHR37461:SF1">
    <property type="entry name" value="ANTI-SIGMA-K FACTOR RSKA"/>
    <property type="match status" value="1"/>
</dbReference>
<dbReference type="InterPro" id="IPR027383">
    <property type="entry name" value="Znf_put"/>
</dbReference>
<evidence type="ECO:0000256" key="10">
    <source>
        <dbReference type="ARBA" id="ARBA00030803"/>
    </source>
</evidence>
<evidence type="ECO:0000256" key="3">
    <source>
        <dbReference type="ARBA" id="ARBA00022475"/>
    </source>
</evidence>
<feature type="compositionally biased region" description="Polar residues" evidence="11">
    <location>
        <begin position="89"/>
        <end position="99"/>
    </location>
</feature>
<evidence type="ECO:0000256" key="5">
    <source>
        <dbReference type="ARBA" id="ARBA00022989"/>
    </source>
</evidence>
<dbReference type="GO" id="GO:0005886">
    <property type="term" value="C:plasma membrane"/>
    <property type="evidence" value="ECO:0007669"/>
    <property type="project" value="UniProtKB-SubCell"/>
</dbReference>
<evidence type="ECO:0000256" key="1">
    <source>
        <dbReference type="ARBA" id="ARBA00004167"/>
    </source>
</evidence>
<dbReference type="GO" id="GO:0016989">
    <property type="term" value="F:sigma factor antagonist activity"/>
    <property type="evidence" value="ECO:0007669"/>
    <property type="project" value="TreeGrafter"/>
</dbReference>
<evidence type="ECO:0000256" key="4">
    <source>
        <dbReference type="ARBA" id="ARBA00022692"/>
    </source>
</evidence>
<dbReference type="RefSeq" id="WP_179669494.1">
    <property type="nucleotide sequence ID" value="NZ_JACCFP010000001.1"/>
</dbReference>
<organism evidence="15 16">
    <name type="scientific">Nocardioides thalensis</name>
    <dbReference type="NCBI Taxonomy" id="1914755"/>
    <lineage>
        <taxon>Bacteria</taxon>
        <taxon>Bacillati</taxon>
        <taxon>Actinomycetota</taxon>
        <taxon>Actinomycetes</taxon>
        <taxon>Propionibacteriales</taxon>
        <taxon>Nocardioidaceae</taxon>
        <taxon>Nocardioides</taxon>
    </lineage>
</organism>
<feature type="domain" description="Anti-sigma K factor RskA C-terminal" evidence="13">
    <location>
        <begin position="116"/>
        <end position="250"/>
    </location>
</feature>
<evidence type="ECO:0000256" key="8">
    <source>
        <dbReference type="ARBA" id="ARBA00023163"/>
    </source>
</evidence>
<dbReference type="InterPro" id="IPR018764">
    <property type="entry name" value="RskA_C"/>
</dbReference>
<dbReference type="InterPro" id="IPR041916">
    <property type="entry name" value="Anti_sigma_zinc_sf"/>
</dbReference>
<comment type="caution">
    <text evidence="15">The sequence shown here is derived from an EMBL/GenBank/DDBJ whole genome shotgun (WGS) entry which is preliminary data.</text>
</comment>
<evidence type="ECO:0000256" key="9">
    <source>
        <dbReference type="ARBA" id="ARBA00029829"/>
    </source>
</evidence>
<dbReference type="EMBL" id="JACCFP010000001">
    <property type="protein sequence ID" value="NYJ03223.1"/>
    <property type="molecule type" value="Genomic_DNA"/>
</dbReference>
<accession>A0A853CAI4</accession>
<sequence length="257" mass="26664">MSGHDDADEVHALSGAYAVDALDTEERARFEEHLRGCPTCRTEVDELRGTAALLASDADAEPPAGLRDSILAGIETVRPLPPLAPATGDGSSAARTSAPTDRRSVRRLPFRGTPLLAAAAAVVLVALVGLAAWRPWAEPDDVPTAAERVLAADDATRASQELPDGSRATVVVSRSEGAAVIVTEDMAPAPDGKVYELWLEEPDGRLAPAGLMPDDSDATVLLDGDATDATGVGVTVEPDGGSPQPTTEPVLFFELEA</sequence>
<reference evidence="15 16" key="1">
    <citation type="submission" date="2020-07" db="EMBL/GenBank/DDBJ databases">
        <title>Sequencing the genomes of 1000 actinobacteria strains.</title>
        <authorList>
            <person name="Klenk H.-P."/>
        </authorList>
    </citation>
    <scope>NUCLEOTIDE SEQUENCE [LARGE SCALE GENOMIC DNA]</scope>
    <source>
        <strain evidence="15 16">DSM 103833</strain>
    </source>
</reference>
<evidence type="ECO:0000256" key="11">
    <source>
        <dbReference type="SAM" id="MobiDB-lite"/>
    </source>
</evidence>
<proteinExistence type="predicted"/>
<dbReference type="GO" id="GO:0006417">
    <property type="term" value="P:regulation of translation"/>
    <property type="evidence" value="ECO:0007669"/>
    <property type="project" value="TreeGrafter"/>
</dbReference>
<dbReference type="Gene3D" id="1.10.10.1320">
    <property type="entry name" value="Anti-sigma factor, zinc-finger domain"/>
    <property type="match status" value="1"/>
</dbReference>
<evidence type="ECO:0000313" key="15">
    <source>
        <dbReference type="EMBL" id="NYJ03223.1"/>
    </source>
</evidence>
<feature type="transmembrane region" description="Helical" evidence="12">
    <location>
        <begin position="112"/>
        <end position="133"/>
    </location>
</feature>